<sequence length="427" mass="46857">MASPFRRKLESPASPRQLSALSDDLLEEIFLRIACPADIARASTACVAFHRLITDRTFLRCYCSRYPPLLLGFLTLDVAEGFRCAEAPHPNAAAAGALVRAAAGFSFDYLPRGKGHRWDPCDVHDGRVLLKCLPPDGASGVVPDLVVCDPLSRLYLMLPALPEEEEHGMKSFDAVFAPCTDAEETSFRVMGMAFCETKIMIFDFSSTSGCWMAGASSNWGALIPKAVHGITQPCYAYGCFYFKVRGTTKLLKLDMNTMDFSILNLPDACRGNIVTVEAGKGRLGMFCRNRHGKYLEYYTIMQSESEKASKWQKENRIAMWANYECFIAGEAEGYVFIVDAPRAALPPKVQDTELAVCISIQIKTGKIQRVSRYADHCAEKKNKAASPAMLSRTGDGPSAGRGGRRAPCSTYGERGWLTAMAELTAAV</sequence>
<dbReference type="PANTHER" id="PTHR31264">
    <property type="entry name" value="OS07G0554500 PROTEIN-RELATED"/>
    <property type="match status" value="1"/>
</dbReference>
<evidence type="ECO:0000313" key="2">
    <source>
        <dbReference type="EMBL" id="TVU38568.1"/>
    </source>
</evidence>
<reference evidence="2 3" key="1">
    <citation type="journal article" date="2019" name="Sci. Rep.">
        <title>A high-quality genome of Eragrostis curvula grass provides insights into Poaceae evolution and supports new strategies to enhance forage quality.</title>
        <authorList>
            <person name="Carballo J."/>
            <person name="Santos B.A.C.M."/>
            <person name="Zappacosta D."/>
            <person name="Garbus I."/>
            <person name="Selva J.P."/>
            <person name="Gallo C.A."/>
            <person name="Diaz A."/>
            <person name="Albertini E."/>
            <person name="Caccamo M."/>
            <person name="Echenique V."/>
        </authorList>
    </citation>
    <scope>NUCLEOTIDE SEQUENCE [LARGE SCALE GENOMIC DNA]</scope>
    <source>
        <strain evidence="3">cv. Victoria</strain>
        <tissue evidence="2">Leaf</tissue>
    </source>
</reference>
<dbReference type="Proteomes" id="UP000324897">
    <property type="component" value="Chromosome 4"/>
</dbReference>
<dbReference type="Gramene" id="TVU38568">
    <property type="protein sequence ID" value="TVU38568"/>
    <property type="gene ID" value="EJB05_11947"/>
</dbReference>
<dbReference type="PANTHER" id="PTHR31264:SF3">
    <property type="entry name" value="OS07G0554100 PROTEIN"/>
    <property type="match status" value="1"/>
</dbReference>
<comment type="caution">
    <text evidence="2">The sequence shown here is derived from an EMBL/GenBank/DDBJ whole genome shotgun (WGS) entry which is preliminary data.</text>
</comment>
<evidence type="ECO:0000313" key="3">
    <source>
        <dbReference type="Proteomes" id="UP000324897"/>
    </source>
</evidence>
<accession>A0A5J9VRW0</accession>
<dbReference type="InterPro" id="IPR036047">
    <property type="entry name" value="F-box-like_dom_sf"/>
</dbReference>
<dbReference type="OrthoDB" id="10556549at2759"/>
<name>A0A5J9VRW0_9POAL</name>
<gene>
    <name evidence="2" type="ORF">EJB05_11947</name>
</gene>
<dbReference type="EMBL" id="RWGY01000007">
    <property type="protein sequence ID" value="TVU38568.1"/>
    <property type="molecule type" value="Genomic_DNA"/>
</dbReference>
<evidence type="ECO:0000256" key="1">
    <source>
        <dbReference type="SAM" id="MobiDB-lite"/>
    </source>
</evidence>
<evidence type="ECO:0008006" key="4">
    <source>
        <dbReference type="Google" id="ProtNLM"/>
    </source>
</evidence>
<keyword evidence="3" id="KW-1185">Reference proteome</keyword>
<organism evidence="2 3">
    <name type="scientific">Eragrostis curvula</name>
    <name type="common">weeping love grass</name>
    <dbReference type="NCBI Taxonomy" id="38414"/>
    <lineage>
        <taxon>Eukaryota</taxon>
        <taxon>Viridiplantae</taxon>
        <taxon>Streptophyta</taxon>
        <taxon>Embryophyta</taxon>
        <taxon>Tracheophyta</taxon>
        <taxon>Spermatophyta</taxon>
        <taxon>Magnoliopsida</taxon>
        <taxon>Liliopsida</taxon>
        <taxon>Poales</taxon>
        <taxon>Poaceae</taxon>
        <taxon>PACMAD clade</taxon>
        <taxon>Chloridoideae</taxon>
        <taxon>Eragrostideae</taxon>
        <taxon>Eragrostidinae</taxon>
        <taxon>Eragrostis</taxon>
    </lineage>
</organism>
<protein>
    <recommendedName>
        <fullName evidence="4">F-box domain-containing protein</fullName>
    </recommendedName>
</protein>
<proteinExistence type="predicted"/>
<dbReference type="AlphaFoldDB" id="A0A5J9VRW0"/>
<dbReference type="SUPFAM" id="SSF81383">
    <property type="entry name" value="F-box domain"/>
    <property type="match status" value="1"/>
</dbReference>
<feature type="region of interest" description="Disordered" evidence="1">
    <location>
        <begin position="384"/>
        <end position="407"/>
    </location>
</feature>
<feature type="non-terminal residue" evidence="2">
    <location>
        <position position="1"/>
    </location>
</feature>